<accession>A0A2A5B4E1</accession>
<sequence>MASHQRQRSEDLQWLKWWILLLLFAITVSTAIYWGAFYYQGEMRRLENGILTDFDVISQEIRQIESSERIIVENIDRFNTMTANQIMADEDRVSLLEDIRNIRNKYQLFPIDVDVREQNSQPLLYEEGIDYPDEDISLRSSIVQIRLPLLHEEDLTRFLADFLNTGRLMVSNECTIVATLLDGRNLLEFVEHQVATCEFTWYTLRRESNTGPDAFGYDE</sequence>
<comment type="caution">
    <text evidence="2">The sequence shown here is derived from an EMBL/GenBank/DDBJ whole genome shotgun (WGS) entry which is preliminary data.</text>
</comment>
<feature type="transmembrane region" description="Helical" evidence="1">
    <location>
        <begin position="17"/>
        <end position="39"/>
    </location>
</feature>
<dbReference type="AlphaFoldDB" id="A0A2A5B4E1"/>
<organism evidence="2 3">
    <name type="scientific">SAR86 cluster bacterium</name>
    <dbReference type="NCBI Taxonomy" id="2030880"/>
    <lineage>
        <taxon>Bacteria</taxon>
        <taxon>Pseudomonadati</taxon>
        <taxon>Pseudomonadota</taxon>
        <taxon>Gammaproteobacteria</taxon>
        <taxon>SAR86 cluster</taxon>
    </lineage>
</organism>
<protein>
    <recommendedName>
        <fullName evidence="4">Pilus assembly protein PilO</fullName>
    </recommendedName>
</protein>
<dbReference type="EMBL" id="NVVJ01000011">
    <property type="protein sequence ID" value="PCJ26399.1"/>
    <property type="molecule type" value="Genomic_DNA"/>
</dbReference>
<gene>
    <name evidence="2" type="ORF">COA96_05195</name>
</gene>
<dbReference type="Proteomes" id="UP000218327">
    <property type="component" value="Unassembled WGS sequence"/>
</dbReference>
<evidence type="ECO:0008006" key="4">
    <source>
        <dbReference type="Google" id="ProtNLM"/>
    </source>
</evidence>
<keyword evidence="1" id="KW-1133">Transmembrane helix</keyword>
<evidence type="ECO:0000313" key="3">
    <source>
        <dbReference type="Proteomes" id="UP000218327"/>
    </source>
</evidence>
<proteinExistence type="predicted"/>
<name>A0A2A5B4E1_9GAMM</name>
<evidence type="ECO:0000313" key="2">
    <source>
        <dbReference type="EMBL" id="PCJ26399.1"/>
    </source>
</evidence>
<reference evidence="3" key="1">
    <citation type="submission" date="2017-08" db="EMBL/GenBank/DDBJ databases">
        <title>A dynamic microbial community with high functional redundancy inhabits the cold, oxic subseafloor aquifer.</title>
        <authorList>
            <person name="Tully B.J."/>
            <person name="Wheat C.G."/>
            <person name="Glazer B.T."/>
            <person name="Huber J.A."/>
        </authorList>
    </citation>
    <scope>NUCLEOTIDE SEQUENCE [LARGE SCALE GENOMIC DNA]</scope>
</reference>
<keyword evidence="1" id="KW-0812">Transmembrane</keyword>
<keyword evidence="1" id="KW-0472">Membrane</keyword>
<evidence type="ECO:0000256" key="1">
    <source>
        <dbReference type="SAM" id="Phobius"/>
    </source>
</evidence>